<gene>
    <name evidence="1" type="ORF">ACFOHL_07560</name>
</gene>
<evidence type="ECO:0000313" key="1">
    <source>
        <dbReference type="EMBL" id="MFC3121475.1"/>
    </source>
</evidence>
<name>A0ABV7FQQ2_9ALTE</name>
<dbReference type="InterPro" id="IPR019882">
    <property type="entry name" value="CHP03643"/>
</dbReference>
<keyword evidence="2" id="KW-1185">Reference proteome</keyword>
<dbReference type="NCBIfam" id="TIGR03643">
    <property type="entry name" value="TIGR03643 family protein"/>
    <property type="match status" value="1"/>
</dbReference>
<dbReference type="Pfam" id="PF10985">
    <property type="entry name" value="DUF2805"/>
    <property type="match status" value="1"/>
</dbReference>
<dbReference type="Proteomes" id="UP001595478">
    <property type="component" value="Unassembled WGS sequence"/>
</dbReference>
<comment type="caution">
    <text evidence="1">The sequence shown here is derived from an EMBL/GenBank/DDBJ whole genome shotgun (WGS) entry which is preliminary data.</text>
</comment>
<sequence>MQKPTKTPTSLNAQDLSRVIEMAWEDRTPFEAIQSLYGLSEPEVIALMRQNIKRKTFNNWRARVSGRKSKHASLRNPKILRGYCSTQYKIKRNA</sequence>
<proteinExistence type="predicted"/>
<accession>A0ABV7FQQ2</accession>
<dbReference type="EMBL" id="JBHRSW010000011">
    <property type="protein sequence ID" value="MFC3121475.1"/>
    <property type="molecule type" value="Genomic_DNA"/>
</dbReference>
<protein>
    <submittedName>
        <fullName evidence="1">TIGR03643 family protein</fullName>
    </submittedName>
</protein>
<evidence type="ECO:0000313" key="2">
    <source>
        <dbReference type="Proteomes" id="UP001595478"/>
    </source>
</evidence>
<organism evidence="1 2">
    <name type="scientific">Agaribacter flavus</name>
    <dbReference type="NCBI Taxonomy" id="1902781"/>
    <lineage>
        <taxon>Bacteria</taxon>
        <taxon>Pseudomonadati</taxon>
        <taxon>Pseudomonadota</taxon>
        <taxon>Gammaproteobacteria</taxon>
        <taxon>Alteromonadales</taxon>
        <taxon>Alteromonadaceae</taxon>
        <taxon>Agaribacter</taxon>
    </lineage>
</organism>
<reference evidence="2" key="1">
    <citation type="journal article" date="2019" name="Int. J. Syst. Evol. Microbiol.">
        <title>The Global Catalogue of Microorganisms (GCM) 10K type strain sequencing project: providing services to taxonomists for standard genome sequencing and annotation.</title>
        <authorList>
            <consortium name="The Broad Institute Genomics Platform"/>
            <consortium name="The Broad Institute Genome Sequencing Center for Infectious Disease"/>
            <person name="Wu L."/>
            <person name="Ma J."/>
        </authorList>
    </citation>
    <scope>NUCLEOTIDE SEQUENCE [LARGE SCALE GENOMIC DNA]</scope>
    <source>
        <strain evidence="2">KCTC 52473</strain>
    </source>
</reference>
<dbReference type="RefSeq" id="WP_376919611.1">
    <property type="nucleotide sequence ID" value="NZ_JBHRSW010000011.1"/>
</dbReference>